<comment type="similarity">
    <text evidence="2">Belongs to the rad1 family.</text>
</comment>
<evidence type="ECO:0000313" key="7">
    <source>
        <dbReference type="EMBL" id="KAH6598154.1"/>
    </source>
</evidence>
<reference evidence="7 8" key="1">
    <citation type="submission" date="2021-02" db="EMBL/GenBank/DDBJ databases">
        <title>Variation within the Batrachochytrium salamandrivorans European outbreak.</title>
        <authorList>
            <person name="Kelly M."/>
            <person name="Pasmans F."/>
            <person name="Shea T.P."/>
            <person name="Munoz J.F."/>
            <person name="Carranza S."/>
            <person name="Cuomo C.A."/>
            <person name="Martel A."/>
        </authorList>
    </citation>
    <scope>NUCLEOTIDE SEQUENCE [LARGE SCALE GENOMIC DNA]</scope>
    <source>
        <strain evidence="7 8">AMFP18/2</strain>
    </source>
</reference>
<keyword evidence="8" id="KW-1185">Reference proteome</keyword>
<dbReference type="InterPro" id="IPR046938">
    <property type="entry name" value="DNA_clamp_sf"/>
</dbReference>
<dbReference type="CDD" id="cd00577">
    <property type="entry name" value="PCNA"/>
    <property type="match status" value="1"/>
</dbReference>
<proteinExistence type="inferred from homology"/>
<dbReference type="SUPFAM" id="SSF55979">
    <property type="entry name" value="DNA clamp"/>
    <property type="match status" value="1"/>
</dbReference>
<dbReference type="Proteomes" id="UP001648503">
    <property type="component" value="Unassembled WGS sequence"/>
</dbReference>
<dbReference type="InterPro" id="IPR003011">
    <property type="entry name" value="Cell_cycle_checkpoint_Rad1"/>
</dbReference>
<dbReference type="InterPro" id="IPR003021">
    <property type="entry name" value="Rad1_Rec1_Rad17"/>
</dbReference>
<evidence type="ECO:0000313" key="8">
    <source>
        <dbReference type="Proteomes" id="UP001648503"/>
    </source>
</evidence>
<dbReference type="PANTHER" id="PTHR10870:SF0">
    <property type="entry name" value="CELL CYCLE CHECKPOINT PROTEIN RAD1"/>
    <property type="match status" value="1"/>
</dbReference>
<dbReference type="PRINTS" id="PR01246">
    <property type="entry name" value="RAD1REPAIR"/>
</dbReference>
<evidence type="ECO:0000256" key="1">
    <source>
        <dbReference type="ARBA" id="ARBA00004123"/>
    </source>
</evidence>
<dbReference type="EMBL" id="JAFCIX010000116">
    <property type="protein sequence ID" value="KAH6598154.1"/>
    <property type="molecule type" value="Genomic_DNA"/>
</dbReference>
<protein>
    <submittedName>
        <fullName evidence="7">Uncharacterized protein</fullName>
    </submittedName>
</protein>
<evidence type="ECO:0000256" key="6">
    <source>
        <dbReference type="SAM" id="MobiDB-lite"/>
    </source>
</evidence>
<dbReference type="PRINTS" id="PR01245">
    <property type="entry name" value="RAD1REC1"/>
</dbReference>
<evidence type="ECO:0000256" key="4">
    <source>
        <dbReference type="ARBA" id="ARBA00023204"/>
    </source>
</evidence>
<comment type="subcellular location">
    <subcellularLocation>
        <location evidence="1">Nucleus</location>
    </subcellularLocation>
</comment>
<keyword evidence="5" id="KW-0539">Nucleus</keyword>
<name>A0ABQ8FH21_9FUNG</name>
<gene>
    <name evidence="7" type="ORF">BASA50_004035</name>
</gene>
<keyword evidence="3" id="KW-0227">DNA damage</keyword>
<keyword evidence="4" id="KW-0234">DNA repair</keyword>
<evidence type="ECO:0000256" key="2">
    <source>
        <dbReference type="ARBA" id="ARBA00010991"/>
    </source>
</evidence>
<feature type="region of interest" description="Disordered" evidence="6">
    <location>
        <begin position="191"/>
        <end position="220"/>
    </location>
</feature>
<dbReference type="Pfam" id="PF02144">
    <property type="entry name" value="Rad1"/>
    <property type="match status" value="1"/>
</dbReference>
<dbReference type="PANTHER" id="PTHR10870">
    <property type="entry name" value="CELL CYCLE CHECKPOINT PROTEIN RAD1"/>
    <property type="match status" value="1"/>
</dbReference>
<dbReference type="Gene3D" id="3.70.10.10">
    <property type="match status" value="1"/>
</dbReference>
<comment type="caution">
    <text evidence="7">The sequence shown here is derived from an EMBL/GenBank/DDBJ whole genome shotgun (WGS) entry which is preliminary data.</text>
</comment>
<evidence type="ECO:0000256" key="3">
    <source>
        <dbReference type="ARBA" id="ARBA00022763"/>
    </source>
</evidence>
<evidence type="ECO:0000256" key="5">
    <source>
        <dbReference type="ARBA" id="ARBA00023242"/>
    </source>
</evidence>
<organism evidence="7 8">
    <name type="scientific">Batrachochytrium salamandrivorans</name>
    <dbReference type="NCBI Taxonomy" id="1357716"/>
    <lineage>
        <taxon>Eukaryota</taxon>
        <taxon>Fungi</taxon>
        <taxon>Fungi incertae sedis</taxon>
        <taxon>Chytridiomycota</taxon>
        <taxon>Chytridiomycota incertae sedis</taxon>
        <taxon>Chytridiomycetes</taxon>
        <taxon>Rhizophydiales</taxon>
        <taxon>Rhizophydiales incertae sedis</taxon>
        <taxon>Batrachochytrium</taxon>
    </lineage>
</organism>
<sequence length="394" mass="42698">MSVPDPSGSMSMLDMDMNMAMQHSDHPLAALVSAAAAAAAAAAVSTAEDSGDMDAMDTGGIDAMDTQPMPFTAYTSGTATQAHVTDAGIRSTNESAIPCDFIASLRSVAPFVTILRAISFKQKAYCTIAAEGMRLTAEDSRTVQAKAYLPKSLFREFKLSDNTTLDPDEELSFMVDIRMLTDCLSIFGAQQQPGSSSTNGDDYMQQPQHTSYATQQSSPVSLQLSYPRNGGELTLMLKDGNVVTACSLATYDNEPITDLHMSFGDRRTVGKIIMKSDWLKTAFAELDSTSSDLTLAISPQHPFFRISASGLAGESQLDYPRDTEVLESFNCTMATVNKYKFTMLHPCMKALGISAKTSIRVNEIGILSMQFMIQLTTSQISFVDYIVLPIEENN</sequence>
<accession>A0ABQ8FH21</accession>